<dbReference type="AlphaFoldDB" id="A0AAD8GDD9"/>
<dbReference type="PANTHER" id="PTHR46909:SF1">
    <property type="entry name" value="LARGE RIBOSOMAL SUBUNIT PROTEIN BL36M"/>
    <property type="match status" value="1"/>
</dbReference>
<organism evidence="8 9">
    <name type="scientific">Acipenser oxyrinchus oxyrinchus</name>
    <dbReference type="NCBI Taxonomy" id="40147"/>
    <lineage>
        <taxon>Eukaryota</taxon>
        <taxon>Metazoa</taxon>
        <taxon>Chordata</taxon>
        <taxon>Craniata</taxon>
        <taxon>Vertebrata</taxon>
        <taxon>Euteleostomi</taxon>
        <taxon>Actinopterygii</taxon>
        <taxon>Chondrostei</taxon>
        <taxon>Acipenseriformes</taxon>
        <taxon>Acipenseridae</taxon>
        <taxon>Acipenser</taxon>
    </lineage>
</organism>
<dbReference type="GO" id="GO:0003735">
    <property type="term" value="F:structural constituent of ribosome"/>
    <property type="evidence" value="ECO:0007669"/>
    <property type="project" value="InterPro"/>
</dbReference>
<dbReference type="InterPro" id="IPR052143">
    <property type="entry name" value="Mitoribosomal_bL36m"/>
</dbReference>
<evidence type="ECO:0000256" key="5">
    <source>
        <dbReference type="ARBA" id="ARBA00023128"/>
    </source>
</evidence>
<evidence type="ECO:0000313" key="9">
    <source>
        <dbReference type="Proteomes" id="UP001230051"/>
    </source>
</evidence>
<dbReference type="InterPro" id="IPR035977">
    <property type="entry name" value="Ribosomal_bL36_sp"/>
</dbReference>
<keyword evidence="6 7" id="KW-0687">Ribonucleoprotein</keyword>
<keyword evidence="9" id="KW-1185">Reference proteome</keyword>
<proteinExistence type="inferred from homology"/>
<sequence>MAPLLLKHLVNSFTRQLSYLSRYTANHASCPTMMYRCMAMVQPRILPSAFRMYRSTDVPLLGQCQHPCLQQSAGMKTKTALKRRCQDCFFVCRRGRLFVFCKTNPRHKQRQG</sequence>
<dbReference type="InterPro" id="IPR000473">
    <property type="entry name" value="Ribosomal_bL36"/>
</dbReference>
<dbReference type="Proteomes" id="UP001230051">
    <property type="component" value="Unassembled WGS sequence"/>
</dbReference>
<comment type="similarity">
    <text evidence="2 7">Belongs to the bacterial ribosomal protein bL36 family.</text>
</comment>
<comment type="caution">
    <text evidence="8">The sequence shown here is derived from an EMBL/GenBank/DDBJ whole genome shotgun (WGS) entry which is preliminary data.</text>
</comment>
<dbReference type="NCBIfam" id="TIGR01022">
    <property type="entry name" value="rpmJ_bact"/>
    <property type="match status" value="1"/>
</dbReference>
<evidence type="ECO:0000256" key="7">
    <source>
        <dbReference type="RuleBase" id="RU000570"/>
    </source>
</evidence>
<evidence type="ECO:0000256" key="3">
    <source>
        <dbReference type="ARBA" id="ARBA00022946"/>
    </source>
</evidence>
<dbReference type="PROSITE" id="PS00828">
    <property type="entry name" value="RIBOSOMAL_L36"/>
    <property type="match status" value="1"/>
</dbReference>
<dbReference type="EMBL" id="JAGXEW010000004">
    <property type="protein sequence ID" value="KAK1172249.1"/>
    <property type="molecule type" value="Genomic_DNA"/>
</dbReference>
<keyword evidence="3" id="KW-0809">Transit peptide</keyword>
<dbReference type="PANTHER" id="PTHR46909">
    <property type="entry name" value="39S RIBOSOMAL PROTEIN L36, MITOCHONDRIAL"/>
    <property type="match status" value="1"/>
</dbReference>
<dbReference type="GO" id="GO:0006412">
    <property type="term" value="P:translation"/>
    <property type="evidence" value="ECO:0007669"/>
    <property type="project" value="InterPro"/>
</dbReference>
<dbReference type="Pfam" id="PF00444">
    <property type="entry name" value="Ribosomal_L36"/>
    <property type="match status" value="1"/>
</dbReference>
<gene>
    <name evidence="8" type="ORF">AOXY_G4777</name>
</gene>
<dbReference type="GO" id="GO:0005762">
    <property type="term" value="C:mitochondrial large ribosomal subunit"/>
    <property type="evidence" value="ECO:0007669"/>
    <property type="project" value="TreeGrafter"/>
</dbReference>
<protein>
    <recommendedName>
        <fullName evidence="7">Ribosomal protein</fullName>
    </recommendedName>
</protein>
<evidence type="ECO:0000256" key="6">
    <source>
        <dbReference type="ARBA" id="ARBA00023274"/>
    </source>
</evidence>
<comment type="subcellular location">
    <subcellularLocation>
        <location evidence="1">Mitochondrion</location>
    </subcellularLocation>
</comment>
<evidence type="ECO:0000313" key="8">
    <source>
        <dbReference type="EMBL" id="KAK1172249.1"/>
    </source>
</evidence>
<evidence type="ECO:0000256" key="2">
    <source>
        <dbReference type="ARBA" id="ARBA00007645"/>
    </source>
</evidence>
<reference evidence="8" key="1">
    <citation type="submission" date="2022-02" db="EMBL/GenBank/DDBJ databases">
        <title>Atlantic sturgeon de novo genome assembly.</title>
        <authorList>
            <person name="Stock M."/>
            <person name="Klopp C."/>
            <person name="Guiguen Y."/>
            <person name="Cabau C."/>
            <person name="Parinello H."/>
            <person name="Santidrian Yebra-Pimentel E."/>
            <person name="Kuhl H."/>
            <person name="Dirks R.P."/>
            <person name="Guessner J."/>
            <person name="Wuertz S."/>
            <person name="Du K."/>
            <person name="Schartl M."/>
        </authorList>
    </citation>
    <scope>NUCLEOTIDE SEQUENCE</scope>
    <source>
        <strain evidence="8">STURGEONOMICS-FGT-2020</strain>
        <tissue evidence="8">Whole blood</tissue>
    </source>
</reference>
<evidence type="ECO:0000256" key="4">
    <source>
        <dbReference type="ARBA" id="ARBA00022980"/>
    </source>
</evidence>
<evidence type="ECO:0000256" key="1">
    <source>
        <dbReference type="ARBA" id="ARBA00004173"/>
    </source>
</evidence>
<accession>A0AAD8GDD9</accession>
<name>A0AAD8GDD9_ACIOX</name>
<keyword evidence="5" id="KW-0496">Mitochondrion</keyword>
<dbReference type="SUPFAM" id="SSF57840">
    <property type="entry name" value="Ribosomal protein L36"/>
    <property type="match status" value="1"/>
</dbReference>
<keyword evidence="4 7" id="KW-0689">Ribosomal protein</keyword>
<dbReference type="HAMAP" id="MF_00251">
    <property type="entry name" value="Ribosomal_bL36"/>
    <property type="match status" value="1"/>
</dbReference>